<dbReference type="AlphaFoldDB" id="A0A7S2RPP8"/>
<proteinExistence type="predicted"/>
<dbReference type="EMBL" id="HBHK01009216">
    <property type="protein sequence ID" value="CAD9677221.1"/>
    <property type="molecule type" value="Transcribed_RNA"/>
</dbReference>
<protein>
    <submittedName>
        <fullName evidence="1">Uncharacterized protein</fullName>
    </submittedName>
</protein>
<reference evidence="1" key="1">
    <citation type="submission" date="2021-01" db="EMBL/GenBank/DDBJ databases">
        <authorList>
            <person name="Corre E."/>
            <person name="Pelletier E."/>
            <person name="Niang G."/>
            <person name="Scheremetjew M."/>
            <person name="Finn R."/>
            <person name="Kale V."/>
            <person name="Holt S."/>
            <person name="Cochrane G."/>
            <person name="Meng A."/>
            <person name="Brown T."/>
            <person name="Cohen L."/>
        </authorList>
    </citation>
    <scope>NUCLEOTIDE SEQUENCE</scope>
    <source>
        <strain evidence="1">NY070348D</strain>
    </source>
</reference>
<sequence length="294" mass="33178">MPENQDTAVRRWKVDVADSVLELRKPIDKLTKTKGSRAGAPLYSYLKSSPPFGKFDMFQVVVSRVFETSTGRKREWVPPPLALPNFNSWTGIIDRLELVRIGEQVVDVHGFRLADVQVEYMVKIYESIDVSMSKDNWDSAFRCCIELIRRFPNFALAYWKAGLIILAEAVAGIKQATQNLHQGRSNGAVSTQNGAANEEQILSNYSDQSTIQSEHPSRASNAQIIPKTIANVAQFWRCCSMIERNNRHLSGLMDLSLRLCNSVFVPRASKYRDPSLYPRSLGDAYVFALIEDTL</sequence>
<gene>
    <name evidence="1" type="ORF">QSP1433_LOCUS5707</name>
</gene>
<evidence type="ECO:0000313" key="1">
    <source>
        <dbReference type="EMBL" id="CAD9677221.1"/>
    </source>
</evidence>
<name>A0A7S2RPP8_9STRA</name>
<accession>A0A7S2RPP8</accession>
<organism evidence="1">
    <name type="scientific">Mucochytrium quahogii</name>
    <dbReference type="NCBI Taxonomy" id="96639"/>
    <lineage>
        <taxon>Eukaryota</taxon>
        <taxon>Sar</taxon>
        <taxon>Stramenopiles</taxon>
        <taxon>Bigyra</taxon>
        <taxon>Labyrinthulomycetes</taxon>
        <taxon>Thraustochytrida</taxon>
        <taxon>Thraustochytriidae</taxon>
        <taxon>Mucochytrium</taxon>
    </lineage>
</organism>